<dbReference type="EMBL" id="BMVG01000011">
    <property type="protein sequence ID" value="GHE06567.1"/>
    <property type="molecule type" value="Genomic_DNA"/>
</dbReference>
<feature type="domain" description="DUF4158" evidence="1">
    <location>
        <begin position="6"/>
        <end position="154"/>
    </location>
</feature>
<evidence type="ECO:0000313" key="2">
    <source>
        <dbReference type="EMBL" id="GHE06567.1"/>
    </source>
</evidence>
<reference evidence="2" key="2">
    <citation type="submission" date="2020-09" db="EMBL/GenBank/DDBJ databases">
        <authorList>
            <person name="Sun Q."/>
            <person name="Ohkuma M."/>
        </authorList>
    </citation>
    <scope>NUCLEOTIDE SEQUENCE</scope>
    <source>
        <strain evidence="2">JCM 4714</strain>
    </source>
</reference>
<dbReference type="Proteomes" id="UP000655443">
    <property type="component" value="Unassembled WGS sequence"/>
</dbReference>
<reference evidence="2" key="1">
    <citation type="journal article" date="2014" name="Int. J. Syst. Evol. Microbiol.">
        <title>Complete genome sequence of Corynebacterium casei LMG S-19264T (=DSM 44701T), isolated from a smear-ripened cheese.</title>
        <authorList>
            <consortium name="US DOE Joint Genome Institute (JGI-PGF)"/>
            <person name="Walter F."/>
            <person name="Albersmeier A."/>
            <person name="Kalinowski J."/>
            <person name="Ruckert C."/>
        </authorList>
    </citation>
    <scope>NUCLEOTIDE SEQUENCE</scope>
    <source>
        <strain evidence="2">JCM 4714</strain>
    </source>
</reference>
<sequence length="280" mass="31436">MRQQWESEDLIEVWTLLEDDMAKLRNKSGANRLGFGLMLKFFEVEARFPEAAAEVPASAVSYVAQQVKVPAEEWAAYDWTGRAIKRHRVEIRDAYGFRICSEEDQVQLAQWLASELCPVELSRERLAEAVVARCRNDRMEPPAPGQVGRLVGSAVSTFEDGFCRSTTERLSAATRSRLDDLVAEDDSEDCEGKSSVGGGQTFFTELKEDPAGLGLESLLGEITKLQRVRKLEMPPELFSDVSEKQVAAWRARASKEYPSDLRAMKTPVRYALLSTLCHVR</sequence>
<evidence type="ECO:0000259" key="1">
    <source>
        <dbReference type="Pfam" id="PF13700"/>
    </source>
</evidence>
<protein>
    <recommendedName>
        <fullName evidence="1">DUF4158 domain-containing protein</fullName>
    </recommendedName>
</protein>
<proteinExistence type="predicted"/>
<dbReference type="Pfam" id="PF13700">
    <property type="entry name" value="DUF4158"/>
    <property type="match status" value="1"/>
</dbReference>
<dbReference type="RefSeq" id="WP_229881923.1">
    <property type="nucleotide sequence ID" value="NZ_BMVG01000011.1"/>
</dbReference>
<accession>A0A918YJT3</accession>
<gene>
    <name evidence="2" type="ORF">GCM10010339_47620</name>
</gene>
<keyword evidence="3" id="KW-1185">Reference proteome</keyword>
<comment type="caution">
    <text evidence="2">The sequence shown here is derived from an EMBL/GenBank/DDBJ whole genome shotgun (WGS) entry which is preliminary data.</text>
</comment>
<dbReference type="AlphaFoldDB" id="A0A918YJT3"/>
<organism evidence="2 3">
    <name type="scientific">Streptomyces alanosinicus</name>
    <dbReference type="NCBI Taxonomy" id="68171"/>
    <lineage>
        <taxon>Bacteria</taxon>
        <taxon>Bacillati</taxon>
        <taxon>Actinomycetota</taxon>
        <taxon>Actinomycetes</taxon>
        <taxon>Kitasatosporales</taxon>
        <taxon>Streptomycetaceae</taxon>
        <taxon>Streptomyces</taxon>
    </lineage>
</organism>
<evidence type="ECO:0000313" key="3">
    <source>
        <dbReference type="Proteomes" id="UP000655443"/>
    </source>
</evidence>
<name>A0A918YJT3_9ACTN</name>
<dbReference type="InterPro" id="IPR025296">
    <property type="entry name" value="DUF4158"/>
</dbReference>